<evidence type="ECO:0000256" key="3">
    <source>
        <dbReference type="ARBA" id="ARBA00022692"/>
    </source>
</evidence>
<reference evidence="9" key="1">
    <citation type="submission" date="2022-07" db="EMBL/GenBank/DDBJ databases">
        <authorList>
            <person name="Macas J."/>
            <person name="Novak P."/>
            <person name="Neumann P."/>
        </authorList>
    </citation>
    <scope>NUCLEOTIDE SEQUENCE</scope>
</reference>
<evidence type="ECO:0000256" key="5">
    <source>
        <dbReference type="ARBA" id="ARBA00023136"/>
    </source>
</evidence>
<proteinExistence type="inferred from homology"/>
<dbReference type="InterPro" id="IPR036259">
    <property type="entry name" value="MFS_trans_sf"/>
</dbReference>
<feature type="signal peptide" evidence="8">
    <location>
        <begin position="1"/>
        <end position="26"/>
    </location>
</feature>
<feature type="transmembrane region" description="Helical" evidence="7">
    <location>
        <begin position="361"/>
        <end position="379"/>
    </location>
</feature>
<feature type="transmembrane region" description="Helical" evidence="7">
    <location>
        <begin position="328"/>
        <end position="349"/>
    </location>
</feature>
<name>A0AAV0ED32_9ASTE</name>
<organism evidence="9 10">
    <name type="scientific">Cuscuta epithymum</name>
    <dbReference type="NCBI Taxonomy" id="186058"/>
    <lineage>
        <taxon>Eukaryota</taxon>
        <taxon>Viridiplantae</taxon>
        <taxon>Streptophyta</taxon>
        <taxon>Embryophyta</taxon>
        <taxon>Tracheophyta</taxon>
        <taxon>Spermatophyta</taxon>
        <taxon>Magnoliopsida</taxon>
        <taxon>eudicotyledons</taxon>
        <taxon>Gunneridae</taxon>
        <taxon>Pentapetalae</taxon>
        <taxon>asterids</taxon>
        <taxon>lamiids</taxon>
        <taxon>Solanales</taxon>
        <taxon>Convolvulaceae</taxon>
        <taxon>Cuscuteae</taxon>
        <taxon>Cuscuta</taxon>
        <taxon>Cuscuta subgen. Cuscuta</taxon>
    </lineage>
</organism>
<dbReference type="GO" id="GO:0022857">
    <property type="term" value="F:transmembrane transporter activity"/>
    <property type="evidence" value="ECO:0007669"/>
    <property type="project" value="InterPro"/>
</dbReference>
<keyword evidence="8" id="KW-0732">Signal</keyword>
<dbReference type="Pfam" id="PF07690">
    <property type="entry name" value="MFS_1"/>
    <property type="match status" value="1"/>
</dbReference>
<feature type="transmembrane region" description="Helical" evidence="7">
    <location>
        <begin position="227"/>
        <end position="247"/>
    </location>
</feature>
<evidence type="ECO:0008006" key="11">
    <source>
        <dbReference type="Google" id="ProtNLM"/>
    </source>
</evidence>
<dbReference type="PANTHER" id="PTHR23504:SF108">
    <property type="entry name" value="OS11G0151500 PROTEIN"/>
    <property type="match status" value="1"/>
</dbReference>
<keyword evidence="4 7" id="KW-1133">Transmembrane helix</keyword>
<dbReference type="Gene3D" id="1.20.1250.20">
    <property type="entry name" value="MFS general substrate transporter like domains"/>
    <property type="match status" value="1"/>
</dbReference>
<evidence type="ECO:0000256" key="6">
    <source>
        <dbReference type="ARBA" id="ARBA00044504"/>
    </source>
</evidence>
<keyword evidence="2" id="KW-0813">Transport</keyword>
<keyword evidence="5 7" id="KW-0472">Membrane</keyword>
<feature type="chain" id="PRO_5043964801" description="Major facilitator superfamily (MFS) profile domain-containing protein" evidence="8">
    <location>
        <begin position="27"/>
        <end position="443"/>
    </location>
</feature>
<sequence>MRIEMKVLKPLVHLLVPLCVHLIADAMTKSVLVDVTTSALCHGKSSCSQAIYINGLQQTVDGIFKMVAVPILGQLADDYGRKPILLLTVSTTIFPYILLAISQSRGFVYAYYVAHTLSDIISRHGNIFCISYAYAADVTDKSNTAAVFSWMHGLFSASDFLGNALARFLPENYIFEVSIGLSAFAPVYMALYLVETVKPISVVNQRLPNVNKAKKFMWERYDSMRRAVLIVISSPTLKCITLISFFFKLGMSGIDAVLLYYLKAIFGFNKNQLSEVLMVVGVGSVVSQMVVLPLIYPFVGEKLMFCISLLASIAYALLYGLAWAPWVAYLSASLGVIFILFTPASYAMISRAMSSTDQGKTLTLIDGVTAIAIFLSPIGMSPLTTWFLSENAPFNCKGFSFICASLCLVVALCYACSLPTRVPLEKASEDEIESIEAPLLSSQ</sequence>
<evidence type="ECO:0000313" key="9">
    <source>
        <dbReference type="EMBL" id="CAH9122103.1"/>
    </source>
</evidence>
<dbReference type="PANTHER" id="PTHR23504">
    <property type="entry name" value="MAJOR FACILITATOR SUPERFAMILY DOMAIN-CONTAINING PROTEIN 10"/>
    <property type="match status" value="1"/>
</dbReference>
<dbReference type="Proteomes" id="UP001152523">
    <property type="component" value="Unassembled WGS sequence"/>
</dbReference>
<feature type="transmembrane region" description="Helical" evidence="7">
    <location>
        <begin position="399"/>
        <end position="418"/>
    </location>
</feature>
<evidence type="ECO:0000256" key="4">
    <source>
        <dbReference type="ARBA" id="ARBA00022989"/>
    </source>
</evidence>
<dbReference type="SUPFAM" id="SSF103473">
    <property type="entry name" value="MFS general substrate transporter"/>
    <property type="match status" value="1"/>
</dbReference>
<evidence type="ECO:0000256" key="8">
    <source>
        <dbReference type="SAM" id="SignalP"/>
    </source>
</evidence>
<gene>
    <name evidence="9" type="ORF">CEPIT_LOCUS24220</name>
</gene>
<comment type="caution">
    <text evidence="9">The sequence shown here is derived from an EMBL/GenBank/DDBJ whole genome shotgun (WGS) entry which is preliminary data.</text>
</comment>
<feature type="transmembrane region" description="Helical" evidence="7">
    <location>
        <begin position="276"/>
        <end position="296"/>
    </location>
</feature>
<dbReference type="CDD" id="cd17330">
    <property type="entry name" value="MFS_SLC46_TetA_like"/>
    <property type="match status" value="1"/>
</dbReference>
<feature type="transmembrane region" description="Helical" evidence="7">
    <location>
        <begin position="303"/>
        <end position="322"/>
    </location>
</feature>
<dbReference type="AlphaFoldDB" id="A0AAV0ED32"/>
<comment type="similarity">
    <text evidence="6">Belongs to the major facilitator superfamily. Phosphate:H(+) symporter (TC 2.A.1.9) family.</text>
</comment>
<keyword evidence="3 7" id="KW-0812">Transmembrane</keyword>
<dbReference type="GO" id="GO:0016020">
    <property type="term" value="C:membrane"/>
    <property type="evidence" value="ECO:0007669"/>
    <property type="project" value="UniProtKB-SubCell"/>
</dbReference>
<feature type="transmembrane region" description="Helical" evidence="7">
    <location>
        <begin position="84"/>
        <end position="101"/>
    </location>
</feature>
<evidence type="ECO:0000256" key="1">
    <source>
        <dbReference type="ARBA" id="ARBA00004141"/>
    </source>
</evidence>
<dbReference type="InterPro" id="IPR011701">
    <property type="entry name" value="MFS"/>
</dbReference>
<protein>
    <recommendedName>
        <fullName evidence="11">Major facilitator superfamily (MFS) profile domain-containing protein</fullName>
    </recommendedName>
</protein>
<dbReference type="EMBL" id="CAMAPF010000923">
    <property type="protein sequence ID" value="CAH9122103.1"/>
    <property type="molecule type" value="Genomic_DNA"/>
</dbReference>
<accession>A0AAV0ED32</accession>
<keyword evidence="10" id="KW-1185">Reference proteome</keyword>
<comment type="subcellular location">
    <subcellularLocation>
        <location evidence="1">Membrane</location>
        <topology evidence="1">Multi-pass membrane protein</topology>
    </subcellularLocation>
</comment>
<evidence type="ECO:0000313" key="10">
    <source>
        <dbReference type="Proteomes" id="UP001152523"/>
    </source>
</evidence>
<evidence type="ECO:0000256" key="7">
    <source>
        <dbReference type="SAM" id="Phobius"/>
    </source>
</evidence>
<evidence type="ECO:0000256" key="2">
    <source>
        <dbReference type="ARBA" id="ARBA00022448"/>
    </source>
</evidence>